<accession>A0A125BEQ3</accession>
<evidence type="ECO:0008006" key="4">
    <source>
        <dbReference type="Google" id="ProtNLM"/>
    </source>
</evidence>
<evidence type="ECO:0000256" key="1">
    <source>
        <dbReference type="SAM" id="SignalP"/>
    </source>
</evidence>
<dbReference type="RefSeq" id="WP_059745231.1">
    <property type="nucleotide sequence ID" value="NZ_LRDC01000012.1"/>
</dbReference>
<organism evidence="2">
    <name type="scientific">Shewanella frigidimarina</name>
    <dbReference type="NCBI Taxonomy" id="56812"/>
    <lineage>
        <taxon>Bacteria</taxon>
        <taxon>Pseudomonadati</taxon>
        <taxon>Pseudomonadota</taxon>
        <taxon>Gammaproteobacteria</taxon>
        <taxon>Alteromonadales</taxon>
        <taxon>Shewanellaceae</taxon>
        <taxon>Shewanella</taxon>
    </lineage>
</organism>
<evidence type="ECO:0000313" key="2">
    <source>
        <dbReference type="EMBL" id="KVX02544.1"/>
    </source>
</evidence>
<proteinExistence type="predicted"/>
<feature type="signal peptide" evidence="1">
    <location>
        <begin position="1"/>
        <end position="20"/>
    </location>
</feature>
<protein>
    <recommendedName>
        <fullName evidence="4">Solute-binding protein family 3/N-terminal domain-containing protein</fullName>
    </recommendedName>
</protein>
<gene>
    <name evidence="2" type="ORF">AWJ07_13585</name>
</gene>
<dbReference type="Proteomes" id="UP000055702">
    <property type="component" value="Unassembled WGS sequence"/>
</dbReference>
<reference evidence="2 3" key="1">
    <citation type="submission" date="2016-01" db="EMBL/GenBank/DDBJ databases">
        <title>Draft genome of the antarctic isolate Shewanella frigidimarina Ag06-30.</title>
        <authorList>
            <person name="Parmeciano Di Noto G."/>
            <person name="Vazquez S."/>
            <person name="Mac Cormack W."/>
            <person name="Iriarte A."/>
            <person name="Quiroga C."/>
        </authorList>
    </citation>
    <scope>NUCLEOTIDE SEQUENCE [LARGE SCALE GENOMIC DNA]</scope>
    <source>
        <strain evidence="2 3">Ag06-30</strain>
    </source>
</reference>
<name>A0A125BEQ3_SHEFR</name>
<feature type="chain" id="PRO_5007177229" description="Solute-binding protein family 3/N-terminal domain-containing protein" evidence="1">
    <location>
        <begin position="21"/>
        <end position="297"/>
    </location>
</feature>
<dbReference type="AlphaFoldDB" id="A0A125BEQ3"/>
<evidence type="ECO:0000313" key="3">
    <source>
        <dbReference type="Proteomes" id="UP000055702"/>
    </source>
</evidence>
<sequence>MVKLLMSVALIMCCSAFPLAAQQVRIQPAQSSENTTYQYYYDLLQLVLTQTADDYGSVDIVVIDTPLSQSRGFSMLKADLLDVFWAGTTVERERKFHAIKIPLVGGLLGVRVPVIVHDRLVEFDAISTPKQLQQLVACQGAQWPDSDILEYNGYRVERVITFQLIYSMLKQQRCDYFPRGLNEAYAEVNTKGNESLMVYDKLILHYPLPMYFFVSNDHPRLALRITQGLEALIATGLLHEFIEQHETTRGMFPLSKYNNSRIFDLTNPLLPPQTPLQNQELWIDLPHPTKNAAALVE</sequence>
<comment type="caution">
    <text evidence="2">The sequence shown here is derived from an EMBL/GenBank/DDBJ whole genome shotgun (WGS) entry which is preliminary data.</text>
</comment>
<dbReference type="SUPFAM" id="SSF53850">
    <property type="entry name" value="Periplasmic binding protein-like II"/>
    <property type="match status" value="1"/>
</dbReference>
<dbReference type="EMBL" id="LRDC01000012">
    <property type="protein sequence ID" value="KVX02544.1"/>
    <property type="molecule type" value="Genomic_DNA"/>
</dbReference>
<keyword evidence="1" id="KW-0732">Signal</keyword>